<dbReference type="RefSeq" id="WP_106727576.1">
    <property type="nucleotide sequence ID" value="NZ_PXYL01000039.1"/>
</dbReference>
<dbReference type="InterPro" id="IPR035093">
    <property type="entry name" value="RelE/ParE_toxin_dom_sf"/>
</dbReference>
<gene>
    <name evidence="1" type="ORF">C7I85_29600</name>
</gene>
<sequence length="113" mass="12818">MSRQWSFRHKGREAFYRTGSTKGIQSAYARKLGMILAMLDVAKEPQDLNQPGLRLHPLKGHSAVWKRAFDSDYPLSVARDAFVRFAKEKGIFEDVFMPLPWMVTSSGRSGMPA</sequence>
<dbReference type="Gene3D" id="3.30.2310.20">
    <property type="entry name" value="RelE-like"/>
    <property type="match status" value="1"/>
</dbReference>
<reference evidence="1 2" key="1">
    <citation type="submission" date="2018-03" db="EMBL/GenBank/DDBJ databases">
        <title>The draft genome of Mesorhizobium soli JCM 19897.</title>
        <authorList>
            <person name="Li L."/>
            <person name="Liu L."/>
            <person name="Liang L."/>
            <person name="Wang T."/>
            <person name="Zhang X."/>
        </authorList>
    </citation>
    <scope>NUCLEOTIDE SEQUENCE [LARGE SCALE GENOMIC DNA]</scope>
    <source>
        <strain evidence="1 2">JCM 19897</strain>
    </source>
</reference>
<evidence type="ECO:0000313" key="1">
    <source>
        <dbReference type="EMBL" id="PSJ51388.1"/>
    </source>
</evidence>
<dbReference type="Proteomes" id="UP000240653">
    <property type="component" value="Unassembled WGS sequence"/>
</dbReference>
<dbReference type="Pfam" id="PF05015">
    <property type="entry name" value="HigB-like_toxin"/>
    <property type="match status" value="1"/>
</dbReference>
<name>A0A2P7RMD7_9HYPH</name>
<dbReference type="EMBL" id="PXYL01000039">
    <property type="protein sequence ID" value="PSJ51388.1"/>
    <property type="molecule type" value="Genomic_DNA"/>
</dbReference>
<protein>
    <submittedName>
        <fullName evidence="1">Uncharacterized protein</fullName>
    </submittedName>
</protein>
<dbReference type="AlphaFoldDB" id="A0A2P7RMD7"/>
<keyword evidence="2" id="KW-1185">Reference proteome</keyword>
<evidence type="ECO:0000313" key="2">
    <source>
        <dbReference type="Proteomes" id="UP000240653"/>
    </source>
</evidence>
<dbReference type="InterPro" id="IPR007711">
    <property type="entry name" value="HigB-1"/>
</dbReference>
<comment type="caution">
    <text evidence="1">The sequence shown here is derived from an EMBL/GenBank/DDBJ whole genome shotgun (WGS) entry which is preliminary data.</text>
</comment>
<accession>A0A2P7RMD7</accession>
<proteinExistence type="predicted"/>
<dbReference type="OrthoDB" id="9801102at2"/>
<organism evidence="1 2">
    <name type="scientific">Pseudaminobacter soli</name>
    <name type="common">ex Li et al. 2025</name>
    <dbReference type="NCBI Taxonomy" id="1295366"/>
    <lineage>
        <taxon>Bacteria</taxon>
        <taxon>Pseudomonadati</taxon>
        <taxon>Pseudomonadota</taxon>
        <taxon>Alphaproteobacteria</taxon>
        <taxon>Hyphomicrobiales</taxon>
        <taxon>Phyllobacteriaceae</taxon>
        <taxon>Pseudaminobacter</taxon>
    </lineage>
</organism>